<name>A0A8T1V9C8_9STRA</name>
<gene>
    <name evidence="2" type="ORF">PHYPSEUDO_012876</name>
</gene>
<dbReference type="EMBL" id="JAGDFM010000638">
    <property type="protein sequence ID" value="KAG7376699.1"/>
    <property type="molecule type" value="Genomic_DNA"/>
</dbReference>
<keyword evidence="3" id="KW-1185">Reference proteome</keyword>
<evidence type="ECO:0000313" key="3">
    <source>
        <dbReference type="Proteomes" id="UP000694044"/>
    </source>
</evidence>
<feature type="region of interest" description="Disordered" evidence="1">
    <location>
        <begin position="1"/>
        <end position="20"/>
    </location>
</feature>
<comment type="caution">
    <text evidence="2">The sequence shown here is derived from an EMBL/GenBank/DDBJ whole genome shotgun (WGS) entry which is preliminary data.</text>
</comment>
<sequence length="122" mass="13701">MEREAQEFLNQIHPGDSPLPKDTDVDRWCVQFPNGEPSFYFHPFTKKEYDNVFNHYAFAYADRHPCSATGGGGSLVGRRLCGTLDNSEKILPQEFVAGVVGDTAKLGPCPDWKRVLQNTLKL</sequence>
<organism evidence="2 3">
    <name type="scientific">Phytophthora pseudosyringae</name>
    <dbReference type="NCBI Taxonomy" id="221518"/>
    <lineage>
        <taxon>Eukaryota</taxon>
        <taxon>Sar</taxon>
        <taxon>Stramenopiles</taxon>
        <taxon>Oomycota</taxon>
        <taxon>Peronosporomycetes</taxon>
        <taxon>Peronosporales</taxon>
        <taxon>Peronosporaceae</taxon>
        <taxon>Phytophthora</taxon>
    </lineage>
</organism>
<protein>
    <submittedName>
        <fullName evidence="2">Uncharacterized protein</fullName>
    </submittedName>
</protein>
<dbReference type="OrthoDB" id="122848at2759"/>
<evidence type="ECO:0000313" key="2">
    <source>
        <dbReference type="EMBL" id="KAG7376699.1"/>
    </source>
</evidence>
<reference evidence="2" key="1">
    <citation type="submission" date="2021-02" db="EMBL/GenBank/DDBJ databases">
        <authorList>
            <person name="Palmer J.M."/>
        </authorList>
    </citation>
    <scope>NUCLEOTIDE SEQUENCE</scope>
    <source>
        <strain evidence="2">SCRP734</strain>
    </source>
</reference>
<proteinExistence type="predicted"/>
<dbReference type="Proteomes" id="UP000694044">
    <property type="component" value="Unassembled WGS sequence"/>
</dbReference>
<dbReference type="AlphaFoldDB" id="A0A8T1V9C8"/>
<evidence type="ECO:0000256" key="1">
    <source>
        <dbReference type="SAM" id="MobiDB-lite"/>
    </source>
</evidence>
<accession>A0A8T1V9C8</accession>